<feature type="compositionally biased region" description="Low complexity" evidence="1">
    <location>
        <begin position="265"/>
        <end position="280"/>
    </location>
</feature>
<gene>
    <name evidence="2" type="ORF">FCI23_42595</name>
</gene>
<keyword evidence="2" id="KW-0808">Transferase</keyword>
<organism evidence="2 3">
    <name type="scientific">Actinacidiphila oryziradicis</name>
    <dbReference type="NCBI Taxonomy" id="2571141"/>
    <lineage>
        <taxon>Bacteria</taxon>
        <taxon>Bacillati</taxon>
        <taxon>Actinomycetota</taxon>
        <taxon>Actinomycetes</taxon>
        <taxon>Kitasatosporales</taxon>
        <taxon>Streptomycetaceae</taxon>
        <taxon>Actinacidiphila</taxon>
    </lineage>
</organism>
<sequence>MPAKNAKDQKPMRYPDAIDIPVLFRDGPGGRTRSEWRRKDHAAWNGTAFPPGDGWHLPTTTWRNILQAAVGVGRDISPWLNRPHYAMREIGARIVPLNAYLDLHDGPRLHEYNAGRRLTANVVLEHGTEASALGAFSYRLGMTMAEWACRSLMGLGETWHIENSWPMGIYDPAAGTKPTKGQKNPRPDLWGRHHSEGRHWLIEAKGGDITPGRLNHGWEQLLGGCTVLHPHGLDHRIVLCSTALKRGVGPRNDLFVIIRPEHHPGTQSGSLTSTSGKGSSPAEVQSAEEALDEDGTGSTLLDVARSQMLTYLALSALEGSAFSRLRLVPVARDRGERHPTAGPLTLMEDDEATRERRTALGGREASPNDANARAAGLDSFLTGRIPHTEVTLGMSRRLYATCAELFQADREIAERTPGLRAEDRTTDVEEEELEERSTAARREYRERQEE</sequence>
<evidence type="ECO:0000256" key="1">
    <source>
        <dbReference type="SAM" id="MobiDB-lite"/>
    </source>
</evidence>
<keyword evidence="3" id="KW-1185">Reference proteome</keyword>
<dbReference type="RefSeq" id="WP_136729423.1">
    <property type="nucleotide sequence ID" value="NZ_SUMC01000083.1"/>
</dbReference>
<reference evidence="2 3" key="1">
    <citation type="submission" date="2019-04" db="EMBL/GenBank/DDBJ databases">
        <title>Streptomyces oryziradicis sp. nov., a novel actinomycete isolated from rhizosphere soil of rice (Oryza sativa L.).</title>
        <authorList>
            <person name="Li C."/>
        </authorList>
    </citation>
    <scope>NUCLEOTIDE SEQUENCE [LARGE SCALE GENOMIC DNA]</scope>
    <source>
        <strain evidence="2 3">NEAU-C40</strain>
    </source>
</reference>
<evidence type="ECO:0000313" key="3">
    <source>
        <dbReference type="Proteomes" id="UP000305778"/>
    </source>
</evidence>
<evidence type="ECO:0000313" key="2">
    <source>
        <dbReference type="EMBL" id="TKA00610.1"/>
    </source>
</evidence>
<feature type="region of interest" description="Disordered" evidence="1">
    <location>
        <begin position="260"/>
        <end position="295"/>
    </location>
</feature>
<dbReference type="OrthoDB" id="4001061at2"/>
<feature type="region of interest" description="Disordered" evidence="1">
    <location>
        <begin position="411"/>
        <end position="450"/>
    </location>
</feature>
<comment type="caution">
    <text evidence="2">The sequence shown here is derived from an EMBL/GenBank/DDBJ whole genome shotgun (WGS) entry which is preliminary data.</text>
</comment>
<feature type="compositionally biased region" description="Basic and acidic residues" evidence="1">
    <location>
        <begin position="435"/>
        <end position="450"/>
    </location>
</feature>
<dbReference type="EMBL" id="SUMC01000083">
    <property type="protein sequence ID" value="TKA00610.1"/>
    <property type="molecule type" value="Genomic_DNA"/>
</dbReference>
<accession>A0A4U0RWJ1</accession>
<name>A0A4U0RWJ1_9ACTN</name>
<feature type="non-terminal residue" evidence="2">
    <location>
        <position position="450"/>
    </location>
</feature>
<dbReference type="Proteomes" id="UP000305778">
    <property type="component" value="Unassembled WGS sequence"/>
</dbReference>
<proteinExistence type="predicted"/>
<dbReference type="AlphaFoldDB" id="A0A4U0RWJ1"/>
<dbReference type="GO" id="GO:0016740">
    <property type="term" value="F:transferase activity"/>
    <property type="evidence" value="ECO:0007669"/>
    <property type="project" value="UniProtKB-KW"/>
</dbReference>
<protein>
    <submittedName>
        <fullName evidence="2">Gamma-glutamyltransferase</fullName>
    </submittedName>
</protein>
<feature type="region of interest" description="Disordered" evidence="1">
    <location>
        <begin position="173"/>
        <end position="192"/>
    </location>
</feature>